<dbReference type="PROSITE" id="PS51257">
    <property type="entry name" value="PROKAR_LIPOPROTEIN"/>
    <property type="match status" value="1"/>
</dbReference>
<dbReference type="InterPro" id="IPR006597">
    <property type="entry name" value="Sel1-like"/>
</dbReference>
<dbReference type="InterPro" id="IPR052945">
    <property type="entry name" value="Mitotic_Regulator"/>
</dbReference>
<name>A0ABY0IPJ4_9RHOO</name>
<evidence type="ECO:0000313" key="3">
    <source>
        <dbReference type="EMBL" id="RZT76812.1"/>
    </source>
</evidence>
<evidence type="ECO:0000256" key="2">
    <source>
        <dbReference type="SAM" id="SignalP"/>
    </source>
</evidence>
<proteinExistence type="predicted"/>
<dbReference type="EMBL" id="SHKM01000002">
    <property type="protein sequence ID" value="RZT76812.1"/>
    <property type="molecule type" value="Genomic_DNA"/>
</dbReference>
<dbReference type="SMART" id="SM00671">
    <property type="entry name" value="SEL1"/>
    <property type="match status" value="3"/>
</dbReference>
<comment type="caution">
    <text evidence="3">The sequence shown here is derived from an EMBL/GenBank/DDBJ whole genome shotgun (WGS) entry which is preliminary data.</text>
</comment>
<dbReference type="RefSeq" id="WP_130459874.1">
    <property type="nucleotide sequence ID" value="NZ_SHKM01000002.1"/>
</dbReference>
<accession>A0ABY0IPJ4</accession>
<dbReference type="InterPro" id="IPR011990">
    <property type="entry name" value="TPR-like_helical_dom_sf"/>
</dbReference>
<evidence type="ECO:0000256" key="1">
    <source>
        <dbReference type="SAM" id="MobiDB-lite"/>
    </source>
</evidence>
<sequence>MGLRHLSCAILLALGCTAVHAEPAAGERFAQAAQAHRQGDYRQALQLWQQLAEQGQRDAQYNLGLMYRYADGVPQDLAAAMKWYKRAAEQGDLQSQYEVGLMYQEGVGVAADQAEAHRWFTMNRLHHYHHLAHNPQLEQWRRQASALLWQRDMQESLARSRDDGQQVLARLQERLRQGDGPRVQTAAVAGDTLAR</sequence>
<gene>
    <name evidence="3" type="ORF">EV678_2695</name>
</gene>
<feature type="region of interest" description="Disordered" evidence="1">
    <location>
        <begin position="176"/>
        <end position="195"/>
    </location>
</feature>
<dbReference type="Gene3D" id="1.25.40.10">
    <property type="entry name" value="Tetratricopeptide repeat domain"/>
    <property type="match status" value="1"/>
</dbReference>
<organism evidence="3 4">
    <name type="scientific">Azospira oryzae</name>
    <dbReference type="NCBI Taxonomy" id="146939"/>
    <lineage>
        <taxon>Bacteria</taxon>
        <taxon>Pseudomonadati</taxon>
        <taxon>Pseudomonadota</taxon>
        <taxon>Betaproteobacteria</taxon>
        <taxon>Rhodocyclales</taxon>
        <taxon>Rhodocyclaceae</taxon>
        <taxon>Azospira</taxon>
    </lineage>
</organism>
<keyword evidence="2" id="KW-0732">Signal</keyword>
<evidence type="ECO:0000313" key="4">
    <source>
        <dbReference type="Proteomes" id="UP000292136"/>
    </source>
</evidence>
<feature type="chain" id="PRO_5047153255" description="Sel1 repeat protein" evidence="2">
    <location>
        <begin position="22"/>
        <end position="195"/>
    </location>
</feature>
<reference evidence="3 4" key="1">
    <citation type="submission" date="2019-02" db="EMBL/GenBank/DDBJ databases">
        <title>Genomic Encyclopedia of Type Strains, Phase IV (KMG-IV): sequencing the most valuable type-strain genomes for metagenomic binning, comparative biology and taxonomic classification.</title>
        <authorList>
            <person name="Goeker M."/>
        </authorList>
    </citation>
    <scope>NUCLEOTIDE SEQUENCE [LARGE SCALE GENOMIC DNA]</scope>
    <source>
        <strain evidence="3 4">DSM 21223</strain>
    </source>
</reference>
<feature type="signal peptide" evidence="2">
    <location>
        <begin position="1"/>
        <end position="21"/>
    </location>
</feature>
<protein>
    <recommendedName>
        <fullName evidence="5">Sel1 repeat protein</fullName>
    </recommendedName>
</protein>
<evidence type="ECO:0008006" key="5">
    <source>
        <dbReference type="Google" id="ProtNLM"/>
    </source>
</evidence>
<dbReference type="Proteomes" id="UP000292136">
    <property type="component" value="Unassembled WGS sequence"/>
</dbReference>
<keyword evidence="4" id="KW-1185">Reference proteome</keyword>
<dbReference type="SUPFAM" id="SSF81901">
    <property type="entry name" value="HCP-like"/>
    <property type="match status" value="1"/>
</dbReference>
<dbReference type="PANTHER" id="PTHR43628">
    <property type="entry name" value="ACTIVATOR OF C KINASE PROTEIN 1-RELATED"/>
    <property type="match status" value="1"/>
</dbReference>
<dbReference type="Pfam" id="PF08238">
    <property type="entry name" value="Sel1"/>
    <property type="match status" value="3"/>
</dbReference>
<dbReference type="PANTHER" id="PTHR43628:SF1">
    <property type="entry name" value="CHITIN SYNTHASE REGULATORY FACTOR 2-RELATED"/>
    <property type="match status" value="1"/>
</dbReference>